<organism evidence="7 8">
    <name type="scientific">Virgibacillus litoralis</name>
    <dbReference type="NCBI Taxonomy" id="578221"/>
    <lineage>
        <taxon>Bacteria</taxon>
        <taxon>Bacillati</taxon>
        <taxon>Bacillota</taxon>
        <taxon>Bacilli</taxon>
        <taxon>Bacillales</taxon>
        <taxon>Bacillaceae</taxon>
        <taxon>Virgibacillus</taxon>
    </lineage>
</organism>
<proteinExistence type="predicted"/>
<keyword evidence="2 5" id="KW-0812">Transmembrane</keyword>
<evidence type="ECO:0000313" key="7">
    <source>
        <dbReference type="EMBL" id="MBP1950573.1"/>
    </source>
</evidence>
<keyword evidence="4 5" id="KW-0472">Membrane</keyword>
<accession>A0ABS4HI84</accession>
<feature type="domain" description="O-antigen ligase-related" evidence="6">
    <location>
        <begin position="178"/>
        <end position="315"/>
    </location>
</feature>
<comment type="caution">
    <text evidence="7">The sequence shown here is derived from an EMBL/GenBank/DDBJ whole genome shotgun (WGS) entry which is preliminary data.</text>
</comment>
<dbReference type="EMBL" id="JAGGKK010000024">
    <property type="protein sequence ID" value="MBP1950573.1"/>
    <property type="molecule type" value="Genomic_DNA"/>
</dbReference>
<keyword evidence="3 5" id="KW-1133">Transmembrane helix</keyword>
<feature type="transmembrane region" description="Helical" evidence="5">
    <location>
        <begin position="121"/>
        <end position="140"/>
    </location>
</feature>
<evidence type="ECO:0000256" key="4">
    <source>
        <dbReference type="ARBA" id="ARBA00023136"/>
    </source>
</evidence>
<feature type="transmembrane region" description="Helical" evidence="5">
    <location>
        <begin position="68"/>
        <end position="85"/>
    </location>
</feature>
<dbReference type="InterPro" id="IPR007016">
    <property type="entry name" value="O-antigen_ligase-rel_domated"/>
</dbReference>
<protein>
    <recommendedName>
        <fullName evidence="6">O-antigen ligase-related domain-containing protein</fullName>
    </recommendedName>
</protein>
<feature type="transmembrane region" description="Helical" evidence="5">
    <location>
        <begin position="12"/>
        <end position="30"/>
    </location>
</feature>
<evidence type="ECO:0000256" key="3">
    <source>
        <dbReference type="ARBA" id="ARBA00022989"/>
    </source>
</evidence>
<dbReference type="RefSeq" id="WP_209482045.1">
    <property type="nucleotide sequence ID" value="NZ_JAGGKK010000024.1"/>
</dbReference>
<evidence type="ECO:0000313" key="8">
    <source>
        <dbReference type="Proteomes" id="UP001519328"/>
    </source>
</evidence>
<dbReference type="PANTHER" id="PTHR37422:SF17">
    <property type="entry name" value="O-ANTIGEN LIGASE"/>
    <property type="match status" value="1"/>
</dbReference>
<feature type="transmembrane region" description="Helical" evidence="5">
    <location>
        <begin position="335"/>
        <end position="353"/>
    </location>
</feature>
<dbReference type="InterPro" id="IPR051533">
    <property type="entry name" value="WaaL-like"/>
</dbReference>
<feature type="transmembrane region" description="Helical" evidence="5">
    <location>
        <begin position="365"/>
        <end position="384"/>
    </location>
</feature>
<reference evidence="7 8" key="1">
    <citation type="submission" date="2021-03" db="EMBL/GenBank/DDBJ databases">
        <title>Genomic Encyclopedia of Type Strains, Phase IV (KMG-IV): sequencing the most valuable type-strain genomes for metagenomic binning, comparative biology and taxonomic classification.</title>
        <authorList>
            <person name="Goeker M."/>
        </authorList>
    </citation>
    <scope>NUCLEOTIDE SEQUENCE [LARGE SCALE GENOMIC DNA]</scope>
    <source>
        <strain evidence="7 8">DSM 21085</strain>
    </source>
</reference>
<sequence>MHKGLGDKDNLAKYILNLMLILWVFVMAVQVTEFNFMDRSSLIGPVIIIIIISAFYLFFNRQMFLTKYSVLIISSATIFFVYYIVNINNQIERLPEYMIFLAIIYLLFIFISVFKQTFFIFPMWAICVALVSTLFIPGLFSDNTMNNLHASTAFVLLFFCVITMKESHFFIKFINIYSMLILIAVIYSSNSRNTIIALISVLLVFCLYSKIKKYIFPIIVSTIVLNITFTLTYVLMKNTKLGIFLNDITKKYTNKNLYSGRGRIWGDSFNEVVNSNAALTGLGNNFQFETNNGYIHNLYAQIFYQSGLIGVLLFISLIVLIGLLAKKVKIQTNDYYFRTLFAFFIGVLMLQLFERFLITSYLKISLTTVLCWVIIGLFVNKLLFMQDVNKKYNI</sequence>
<feature type="transmembrane region" description="Helical" evidence="5">
    <location>
        <begin position="302"/>
        <end position="323"/>
    </location>
</feature>
<evidence type="ECO:0000256" key="5">
    <source>
        <dbReference type="SAM" id="Phobius"/>
    </source>
</evidence>
<evidence type="ECO:0000256" key="1">
    <source>
        <dbReference type="ARBA" id="ARBA00004141"/>
    </source>
</evidence>
<evidence type="ECO:0000256" key="2">
    <source>
        <dbReference type="ARBA" id="ARBA00022692"/>
    </source>
</evidence>
<comment type="subcellular location">
    <subcellularLocation>
        <location evidence="1">Membrane</location>
        <topology evidence="1">Multi-pass membrane protein</topology>
    </subcellularLocation>
</comment>
<evidence type="ECO:0000259" key="6">
    <source>
        <dbReference type="Pfam" id="PF04932"/>
    </source>
</evidence>
<feature type="transmembrane region" description="Helical" evidence="5">
    <location>
        <begin position="42"/>
        <end position="59"/>
    </location>
</feature>
<name>A0ABS4HI84_9BACI</name>
<feature type="transmembrane region" description="Helical" evidence="5">
    <location>
        <begin position="193"/>
        <end position="208"/>
    </location>
</feature>
<feature type="transmembrane region" description="Helical" evidence="5">
    <location>
        <begin position="97"/>
        <end position="114"/>
    </location>
</feature>
<dbReference type="PANTHER" id="PTHR37422">
    <property type="entry name" value="TEICHURONIC ACID BIOSYNTHESIS PROTEIN TUAE"/>
    <property type="match status" value="1"/>
</dbReference>
<dbReference type="Proteomes" id="UP001519328">
    <property type="component" value="Unassembled WGS sequence"/>
</dbReference>
<gene>
    <name evidence="7" type="ORF">J2Z82_003533</name>
</gene>
<feature type="transmembrane region" description="Helical" evidence="5">
    <location>
        <begin position="146"/>
        <end position="162"/>
    </location>
</feature>
<feature type="transmembrane region" description="Helical" evidence="5">
    <location>
        <begin position="169"/>
        <end position="187"/>
    </location>
</feature>
<keyword evidence="8" id="KW-1185">Reference proteome</keyword>
<feature type="transmembrane region" description="Helical" evidence="5">
    <location>
        <begin position="215"/>
        <end position="236"/>
    </location>
</feature>
<dbReference type="Pfam" id="PF04932">
    <property type="entry name" value="Wzy_C"/>
    <property type="match status" value="1"/>
</dbReference>